<dbReference type="Proteomes" id="UP001159363">
    <property type="component" value="Chromosome 7"/>
</dbReference>
<organism evidence="1 2">
    <name type="scientific">Dryococelus australis</name>
    <dbReference type="NCBI Taxonomy" id="614101"/>
    <lineage>
        <taxon>Eukaryota</taxon>
        <taxon>Metazoa</taxon>
        <taxon>Ecdysozoa</taxon>
        <taxon>Arthropoda</taxon>
        <taxon>Hexapoda</taxon>
        <taxon>Insecta</taxon>
        <taxon>Pterygota</taxon>
        <taxon>Neoptera</taxon>
        <taxon>Polyneoptera</taxon>
        <taxon>Phasmatodea</taxon>
        <taxon>Verophasmatodea</taxon>
        <taxon>Anareolatae</taxon>
        <taxon>Phasmatidae</taxon>
        <taxon>Eurycanthinae</taxon>
        <taxon>Dryococelus</taxon>
    </lineage>
</organism>
<gene>
    <name evidence="1" type="ORF">PR048_021112</name>
</gene>
<evidence type="ECO:0000313" key="2">
    <source>
        <dbReference type="Proteomes" id="UP001159363"/>
    </source>
</evidence>
<dbReference type="InterPro" id="IPR050951">
    <property type="entry name" value="Retrovirus_Pol_polyprotein"/>
</dbReference>
<evidence type="ECO:0000313" key="1">
    <source>
        <dbReference type="EMBL" id="KAJ8876665.1"/>
    </source>
</evidence>
<reference evidence="1 2" key="1">
    <citation type="submission" date="2023-02" db="EMBL/GenBank/DDBJ databases">
        <title>LHISI_Scaffold_Assembly.</title>
        <authorList>
            <person name="Stuart O.P."/>
            <person name="Cleave R."/>
            <person name="Magrath M.J.L."/>
            <person name="Mikheyev A.S."/>
        </authorList>
    </citation>
    <scope>NUCLEOTIDE SEQUENCE [LARGE SCALE GENOMIC DNA]</scope>
    <source>
        <strain evidence="1">Daus_M_001</strain>
        <tissue evidence="1">Leg muscle</tissue>
    </source>
</reference>
<dbReference type="EMBL" id="JARBHB010000008">
    <property type="protein sequence ID" value="KAJ8876665.1"/>
    <property type="molecule type" value="Genomic_DNA"/>
</dbReference>
<protein>
    <submittedName>
        <fullName evidence="1">Uncharacterized protein</fullName>
    </submittedName>
</protein>
<sequence>MADSGLQALATIIKEDWPERKSDVPKCVWEYSYCTDELSVYDGTIFRGERLVVPQEMMAEMVWKAYASHQGLEVSLQQSHPHMKTQMDEVPDLPWKRVAAEVFQVYNNQYLILTDYYSDYWEIDAMPSTDSAAIIKVM</sequence>
<accession>A0ABQ9GXA6</accession>
<dbReference type="PANTHER" id="PTHR37984">
    <property type="entry name" value="PROTEIN CBG26694"/>
    <property type="match status" value="1"/>
</dbReference>
<proteinExistence type="predicted"/>
<keyword evidence="2" id="KW-1185">Reference proteome</keyword>
<comment type="caution">
    <text evidence="1">The sequence shown here is derived from an EMBL/GenBank/DDBJ whole genome shotgun (WGS) entry which is preliminary data.</text>
</comment>
<name>A0ABQ9GXA6_9NEOP</name>
<dbReference type="PANTHER" id="PTHR37984:SF8">
    <property type="entry name" value="CCHC-TYPE DOMAIN-CONTAINING PROTEIN"/>
    <property type="match status" value="1"/>
</dbReference>